<sequence>MDAKLHKPTIELLSKSGVYFVVDLRWVGGSRSITIEARDLEKYVSDPVGFTAQHFGASVEDYLRWIETEGTPQCGALTKKGKRCTLSVAGGGQRDFKRWKELDGGYCQVHGGETSAEANEKRRSH</sequence>
<protein>
    <submittedName>
        <fullName evidence="1">Uncharacterized protein</fullName>
    </submittedName>
</protein>
<reference evidence="1 2" key="1">
    <citation type="submission" date="2020-12" db="EMBL/GenBank/DDBJ databases">
        <authorList>
            <person name="Zheng R.K."/>
            <person name="Sun C.M."/>
        </authorList>
    </citation>
    <scope>NUCLEOTIDE SEQUENCE [LARGE SCALE GENOMIC DNA]</scope>
    <source>
        <strain evidence="1 2">ZRK001</strain>
    </source>
</reference>
<dbReference type="EMBL" id="CP066786">
    <property type="protein sequence ID" value="QQM29038.1"/>
    <property type="molecule type" value="Genomic_DNA"/>
</dbReference>
<dbReference type="RefSeq" id="WP_200333747.1">
    <property type="nucleotide sequence ID" value="NZ_CP066786.1"/>
</dbReference>
<dbReference type="AlphaFoldDB" id="A0A7T7HH63"/>
<gene>
    <name evidence="1" type="ORF">JET14_11870</name>
</gene>
<dbReference type="KEGG" id="mlut:JET14_11870"/>
<organism evidence="1 2">
    <name type="scientific">Martelella lutilitoris</name>
    <dbReference type="NCBI Taxonomy" id="2583532"/>
    <lineage>
        <taxon>Bacteria</taxon>
        <taxon>Pseudomonadati</taxon>
        <taxon>Pseudomonadota</taxon>
        <taxon>Alphaproteobacteria</taxon>
        <taxon>Hyphomicrobiales</taxon>
        <taxon>Aurantimonadaceae</taxon>
        <taxon>Martelella</taxon>
    </lineage>
</organism>
<evidence type="ECO:0000313" key="2">
    <source>
        <dbReference type="Proteomes" id="UP000596083"/>
    </source>
</evidence>
<evidence type="ECO:0000313" key="1">
    <source>
        <dbReference type="EMBL" id="QQM29038.1"/>
    </source>
</evidence>
<proteinExistence type="predicted"/>
<accession>A0A7T7HH63</accession>
<dbReference type="Proteomes" id="UP000596083">
    <property type="component" value="Chromosome"/>
</dbReference>
<name>A0A7T7HH63_9HYPH</name>